<keyword evidence="3" id="KW-1185">Reference proteome</keyword>
<dbReference type="CDD" id="cd09917">
    <property type="entry name" value="F-box_SF"/>
    <property type="match status" value="1"/>
</dbReference>
<protein>
    <recommendedName>
        <fullName evidence="1">KIB1-4 beta-propeller domain-containing protein</fullName>
    </recommendedName>
</protein>
<dbReference type="InterPro" id="IPR050942">
    <property type="entry name" value="F-box_BR-signaling"/>
</dbReference>
<gene>
    <name evidence="2" type="ORF">RJT34_06157</name>
</gene>
<dbReference type="PANTHER" id="PTHR44259:SF37">
    <property type="entry name" value="DUF1618 DOMAIN-CONTAINING PROTEIN"/>
    <property type="match status" value="1"/>
</dbReference>
<reference evidence="2 3" key="1">
    <citation type="submission" date="2024-01" db="EMBL/GenBank/DDBJ databases">
        <title>The genomes of 5 underutilized Papilionoideae crops provide insights into root nodulation and disease resistance.</title>
        <authorList>
            <person name="Yuan L."/>
        </authorList>
    </citation>
    <scope>NUCLEOTIDE SEQUENCE [LARGE SCALE GENOMIC DNA]</scope>
    <source>
        <strain evidence="2">LY-2023</strain>
        <tissue evidence="2">Leaf</tissue>
    </source>
</reference>
<dbReference type="EMBL" id="JAYKXN010000002">
    <property type="protein sequence ID" value="KAK7309433.1"/>
    <property type="molecule type" value="Genomic_DNA"/>
</dbReference>
<dbReference type="Gene3D" id="1.20.1280.50">
    <property type="match status" value="1"/>
</dbReference>
<name>A0AAN9K401_CLITE</name>
<feature type="domain" description="KIB1-4 beta-propeller" evidence="1">
    <location>
        <begin position="68"/>
        <end position="335"/>
    </location>
</feature>
<evidence type="ECO:0000313" key="2">
    <source>
        <dbReference type="EMBL" id="KAK7309433.1"/>
    </source>
</evidence>
<dbReference type="PANTHER" id="PTHR44259">
    <property type="entry name" value="OS07G0183000 PROTEIN-RELATED"/>
    <property type="match status" value="1"/>
</dbReference>
<accession>A0AAN9K401</accession>
<evidence type="ECO:0000313" key="3">
    <source>
        <dbReference type="Proteomes" id="UP001359559"/>
    </source>
</evidence>
<dbReference type="InterPro" id="IPR036047">
    <property type="entry name" value="F-box-like_dom_sf"/>
</dbReference>
<comment type="caution">
    <text evidence="2">The sequence shown here is derived from an EMBL/GenBank/DDBJ whole genome shotgun (WGS) entry which is preliminary data.</text>
</comment>
<dbReference type="AlphaFoldDB" id="A0AAN9K401"/>
<dbReference type="Pfam" id="PF03478">
    <property type="entry name" value="Beta-prop_KIB1-4"/>
    <property type="match status" value="1"/>
</dbReference>
<dbReference type="SUPFAM" id="SSF81383">
    <property type="entry name" value="F-box domain"/>
    <property type="match status" value="1"/>
</dbReference>
<sequence>MLGSELPADLLNEIVKYIHSLRDYVRIGAVCKTWNLALPKTIPNHITTPLRLVLPSQERIHQFSIVPHLRMPELHNCFIAGSSFGWLFCVGIDRTLLVVNPLTKSRFNLPPIPTFSPVAYGRNIIEKPFICMQRNFVTKIIFTCSPDHSKEFMAVANQRSRLAFCRSGDDTWTDIKHRGTWCKYEDIIYHDGKVYAIDDRYRLHEFDMKTARGGWSGVSMPRGDGHSYNYAKYLAFNPEGDLLLLVRHFEFYLEPVYKSYKTCRVDVYKRNANKWMRECSLGNNVLVIGYNSPIWMSHILDNKGNQLRNCICFSDNMVEFHYRDRVGGHDVGIYNLEDGTVTQIFPNSDFIWPPPVWLSQS</sequence>
<organism evidence="2 3">
    <name type="scientific">Clitoria ternatea</name>
    <name type="common">Butterfly pea</name>
    <dbReference type="NCBI Taxonomy" id="43366"/>
    <lineage>
        <taxon>Eukaryota</taxon>
        <taxon>Viridiplantae</taxon>
        <taxon>Streptophyta</taxon>
        <taxon>Embryophyta</taxon>
        <taxon>Tracheophyta</taxon>
        <taxon>Spermatophyta</taxon>
        <taxon>Magnoliopsida</taxon>
        <taxon>eudicotyledons</taxon>
        <taxon>Gunneridae</taxon>
        <taxon>Pentapetalae</taxon>
        <taxon>rosids</taxon>
        <taxon>fabids</taxon>
        <taxon>Fabales</taxon>
        <taxon>Fabaceae</taxon>
        <taxon>Papilionoideae</taxon>
        <taxon>50 kb inversion clade</taxon>
        <taxon>NPAAA clade</taxon>
        <taxon>indigoferoid/millettioid clade</taxon>
        <taxon>Phaseoleae</taxon>
        <taxon>Clitoria</taxon>
    </lineage>
</organism>
<proteinExistence type="predicted"/>
<dbReference type="SUPFAM" id="SSF50969">
    <property type="entry name" value="YVTN repeat-like/Quinoprotein amine dehydrogenase"/>
    <property type="match status" value="1"/>
</dbReference>
<dbReference type="InterPro" id="IPR005174">
    <property type="entry name" value="KIB1-4_b-propeller"/>
</dbReference>
<dbReference type="InterPro" id="IPR011044">
    <property type="entry name" value="Quino_amine_DH_bsu"/>
</dbReference>
<dbReference type="Proteomes" id="UP001359559">
    <property type="component" value="Unassembled WGS sequence"/>
</dbReference>
<evidence type="ECO:0000259" key="1">
    <source>
        <dbReference type="Pfam" id="PF03478"/>
    </source>
</evidence>